<protein>
    <submittedName>
        <fullName evidence="4">Uncharacterized protein</fullName>
    </submittedName>
</protein>
<keyword evidence="5" id="KW-1185">Reference proteome</keyword>
<evidence type="ECO:0000256" key="1">
    <source>
        <dbReference type="ARBA" id="ARBA00022574"/>
    </source>
</evidence>
<dbReference type="OrthoDB" id="2096344at2759"/>
<sequence length="342" mass="39325">MSVRAVKWTKDRKGNNLIFIGCLDGSLCCYEFNEAFDELDSIFIGESLFDCKSPINIIQSFDNNNSNNNKTDSNNDNNDDDDDDDVIINCGTSGGQMFIFQFRDKKLRLLYEWTAHPPVHSEDQLFREQFGSLHKSADIWSSIWSCRDRHYLLSASEDQSSKLWKLEWRYDNNNNNNNNNNNSNEKDVYITNATCVQELKGHSSAVTSVDWAIIRSDNTLEEKNSQELIATCADDRTIMIWKVYRDRSLVAIEKCDLIHIFKPQSVLGWFTFTYLRFLRNQLACGTENGYVLLFDMIRLLQTDCKCFHRGSIEGLQCDLQTNTVVVCASDCTVGIYSIKTSE</sequence>
<dbReference type="InterPro" id="IPR015943">
    <property type="entry name" value="WD40/YVTN_repeat-like_dom_sf"/>
</dbReference>
<evidence type="ECO:0000313" key="5">
    <source>
        <dbReference type="Proteomes" id="UP000023152"/>
    </source>
</evidence>
<evidence type="ECO:0000256" key="2">
    <source>
        <dbReference type="ARBA" id="ARBA00022737"/>
    </source>
</evidence>
<dbReference type="PANTHER" id="PTHR19848:SF8">
    <property type="entry name" value="F-BOX AND WD REPEAT DOMAIN CONTAINING 7"/>
    <property type="match status" value="1"/>
</dbReference>
<dbReference type="EMBL" id="ASPP01007033">
    <property type="protein sequence ID" value="ETO27807.1"/>
    <property type="molecule type" value="Genomic_DNA"/>
</dbReference>
<evidence type="ECO:0000256" key="3">
    <source>
        <dbReference type="SAM" id="MobiDB-lite"/>
    </source>
</evidence>
<feature type="region of interest" description="Disordered" evidence="3">
    <location>
        <begin position="62"/>
        <end position="84"/>
    </location>
</feature>
<dbReference type="AlphaFoldDB" id="X6NR31"/>
<feature type="compositionally biased region" description="Low complexity" evidence="3">
    <location>
        <begin position="62"/>
        <end position="76"/>
    </location>
</feature>
<comment type="caution">
    <text evidence="4">The sequence shown here is derived from an EMBL/GenBank/DDBJ whole genome shotgun (WGS) entry which is preliminary data.</text>
</comment>
<dbReference type="PANTHER" id="PTHR19848">
    <property type="entry name" value="WD40 REPEAT PROTEIN"/>
    <property type="match status" value="1"/>
</dbReference>
<dbReference type="InterPro" id="IPR036322">
    <property type="entry name" value="WD40_repeat_dom_sf"/>
</dbReference>
<name>X6NR31_RETFI</name>
<reference evidence="4 5" key="1">
    <citation type="journal article" date="2013" name="Curr. Biol.">
        <title>The Genome of the Foraminiferan Reticulomyxa filosa.</title>
        <authorList>
            <person name="Glockner G."/>
            <person name="Hulsmann N."/>
            <person name="Schleicher M."/>
            <person name="Noegel A.A."/>
            <person name="Eichinger L."/>
            <person name="Gallinger C."/>
            <person name="Pawlowski J."/>
            <person name="Sierra R."/>
            <person name="Euteneuer U."/>
            <person name="Pillet L."/>
            <person name="Moustafa A."/>
            <person name="Platzer M."/>
            <person name="Groth M."/>
            <person name="Szafranski K."/>
            <person name="Schliwa M."/>
        </authorList>
    </citation>
    <scope>NUCLEOTIDE SEQUENCE [LARGE SCALE GENOMIC DNA]</scope>
</reference>
<proteinExistence type="predicted"/>
<dbReference type="SMART" id="SM00320">
    <property type="entry name" value="WD40"/>
    <property type="match status" value="4"/>
</dbReference>
<keyword evidence="1" id="KW-0853">WD repeat</keyword>
<gene>
    <name evidence="4" type="ORF">RFI_09324</name>
</gene>
<dbReference type="Proteomes" id="UP000023152">
    <property type="component" value="Unassembled WGS sequence"/>
</dbReference>
<dbReference type="InterPro" id="IPR001680">
    <property type="entry name" value="WD40_rpt"/>
</dbReference>
<organism evidence="4 5">
    <name type="scientific">Reticulomyxa filosa</name>
    <dbReference type="NCBI Taxonomy" id="46433"/>
    <lineage>
        <taxon>Eukaryota</taxon>
        <taxon>Sar</taxon>
        <taxon>Rhizaria</taxon>
        <taxon>Retaria</taxon>
        <taxon>Foraminifera</taxon>
        <taxon>Monothalamids</taxon>
        <taxon>Reticulomyxidae</taxon>
        <taxon>Reticulomyxa</taxon>
    </lineage>
</organism>
<accession>X6NR31</accession>
<dbReference type="Gene3D" id="2.130.10.10">
    <property type="entry name" value="YVTN repeat-like/Quinoprotein amine dehydrogenase"/>
    <property type="match status" value="2"/>
</dbReference>
<evidence type="ECO:0000313" key="4">
    <source>
        <dbReference type="EMBL" id="ETO27807.1"/>
    </source>
</evidence>
<dbReference type="Pfam" id="PF00400">
    <property type="entry name" value="WD40"/>
    <property type="match status" value="1"/>
</dbReference>
<keyword evidence="2" id="KW-0677">Repeat</keyword>
<dbReference type="SUPFAM" id="SSF50978">
    <property type="entry name" value="WD40 repeat-like"/>
    <property type="match status" value="1"/>
</dbReference>